<organism evidence="1 2">
    <name type="scientific">Platanthera guangdongensis</name>
    <dbReference type="NCBI Taxonomy" id="2320717"/>
    <lineage>
        <taxon>Eukaryota</taxon>
        <taxon>Viridiplantae</taxon>
        <taxon>Streptophyta</taxon>
        <taxon>Embryophyta</taxon>
        <taxon>Tracheophyta</taxon>
        <taxon>Spermatophyta</taxon>
        <taxon>Magnoliopsida</taxon>
        <taxon>Liliopsida</taxon>
        <taxon>Asparagales</taxon>
        <taxon>Orchidaceae</taxon>
        <taxon>Orchidoideae</taxon>
        <taxon>Orchideae</taxon>
        <taxon>Orchidinae</taxon>
        <taxon>Platanthera</taxon>
    </lineage>
</organism>
<reference evidence="1 2" key="1">
    <citation type="journal article" date="2022" name="Nat. Plants">
        <title>Genomes of leafy and leafless Platanthera orchids illuminate the evolution of mycoheterotrophy.</title>
        <authorList>
            <person name="Li M.H."/>
            <person name="Liu K.W."/>
            <person name="Li Z."/>
            <person name="Lu H.C."/>
            <person name="Ye Q.L."/>
            <person name="Zhang D."/>
            <person name="Wang J.Y."/>
            <person name="Li Y.F."/>
            <person name="Zhong Z.M."/>
            <person name="Liu X."/>
            <person name="Yu X."/>
            <person name="Liu D.K."/>
            <person name="Tu X.D."/>
            <person name="Liu B."/>
            <person name="Hao Y."/>
            <person name="Liao X.Y."/>
            <person name="Jiang Y.T."/>
            <person name="Sun W.H."/>
            <person name="Chen J."/>
            <person name="Chen Y.Q."/>
            <person name="Ai Y."/>
            <person name="Zhai J.W."/>
            <person name="Wu S.S."/>
            <person name="Zhou Z."/>
            <person name="Hsiao Y.Y."/>
            <person name="Wu W.L."/>
            <person name="Chen Y.Y."/>
            <person name="Lin Y.F."/>
            <person name="Hsu J.L."/>
            <person name="Li C.Y."/>
            <person name="Wang Z.W."/>
            <person name="Zhao X."/>
            <person name="Zhong W.Y."/>
            <person name="Ma X.K."/>
            <person name="Ma L."/>
            <person name="Huang J."/>
            <person name="Chen G.Z."/>
            <person name="Huang M.Z."/>
            <person name="Huang L."/>
            <person name="Peng D.H."/>
            <person name="Luo Y.B."/>
            <person name="Zou S.Q."/>
            <person name="Chen S.P."/>
            <person name="Lan S."/>
            <person name="Tsai W.C."/>
            <person name="Van de Peer Y."/>
            <person name="Liu Z.J."/>
        </authorList>
    </citation>
    <scope>NUCLEOTIDE SEQUENCE [LARGE SCALE GENOMIC DNA]</scope>
    <source>
        <strain evidence="1">Lor288</strain>
    </source>
</reference>
<comment type="caution">
    <text evidence="1">The sequence shown here is derived from an EMBL/GenBank/DDBJ whole genome shotgun (WGS) entry which is preliminary data.</text>
</comment>
<dbReference type="Proteomes" id="UP001412067">
    <property type="component" value="Unassembled WGS sequence"/>
</dbReference>
<proteinExistence type="predicted"/>
<evidence type="ECO:0000313" key="2">
    <source>
        <dbReference type="Proteomes" id="UP001412067"/>
    </source>
</evidence>
<name>A0ABR2MUZ1_9ASPA</name>
<sequence length="99" mass="10144">MESCRAGLDVARQSGVRGAVVCDGEGLKVLRRAAGEGEDGGWRRRVVGPGCCEAAATVTAQGCVDGDEVQPVLGARGSYVEIAGDEEDGGRCRGEMMSA</sequence>
<evidence type="ECO:0000313" key="1">
    <source>
        <dbReference type="EMBL" id="KAK8967414.1"/>
    </source>
</evidence>
<dbReference type="EMBL" id="JBBWWR010000005">
    <property type="protein sequence ID" value="KAK8967414.1"/>
    <property type="molecule type" value="Genomic_DNA"/>
</dbReference>
<gene>
    <name evidence="1" type="ORF">KSP40_PGU009807</name>
</gene>
<accession>A0ABR2MUZ1</accession>
<keyword evidence="2" id="KW-1185">Reference proteome</keyword>
<protein>
    <submittedName>
        <fullName evidence="1">Uncharacterized protein</fullName>
    </submittedName>
</protein>